<dbReference type="Proteomes" id="UP000324106">
    <property type="component" value="Chromosome"/>
</dbReference>
<proteinExistence type="predicted"/>
<organism evidence="1 2">
    <name type="scientific">Streptomyces venezuelae</name>
    <dbReference type="NCBI Taxonomy" id="54571"/>
    <lineage>
        <taxon>Bacteria</taxon>
        <taxon>Bacillati</taxon>
        <taxon>Actinomycetota</taxon>
        <taxon>Actinomycetes</taxon>
        <taxon>Kitasatosporales</taxon>
        <taxon>Streptomycetaceae</taxon>
        <taxon>Streptomyces</taxon>
    </lineage>
</organism>
<gene>
    <name evidence="1" type="ORF">DEJ46_04010</name>
</gene>
<dbReference type="AlphaFoldDB" id="A0A5P2AJT5"/>
<protein>
    <submittedName>
        <fullName evidence="1">Uncharacterized protein</fullName>
    </submittedName>
</protein>
<evidence type="ECO:0000313" key="2">
    <source>
        <dbReference type="Proteomes" id="UP000324106"/>
    </source>
</evidence>
<dbReference type="EMBL" id="CP029194">
    <property type="protein sequence ID" value="QES18365.1"/>
    <property type="molecule type" value="Genomic_DNA"/>
</dbReference>
<accession>A0A5P2AJT5</accession>
<sequence length="107" mass="10908">MTTNNFNAPISGQTIIGDHGVNQIVQQGAGPVDVVQLAGALVALLRAAGPEREAAEQLRGELVRAGEDGRPVDGDQARGWLATVRDGAAASSGVLALAETLRQALGL</sequence>
<evidence type="ECO:0000313" key="1">
    <source>
        <dbReference type="EMBL" id="QES18365.1"/>
    </source>
</evidence>
<dbReference type="RefSeq" id="WP_150264192.1">
    <property type="nucleotide sequence ID" value="NZ_CP029194.1"/>
</dbReference>
<reference evidence="1 2" key="1">
    <citation type="submission" date="2018-05" db="EMBL/GenBank/DDBJ databases">
        <title>Streptomyces venezuelae.</title>
        <authorList>
            <person name="Kim W."/>
            <person name="Lee N."/>
            <person name="Cho B.-K."/>
        </authorList>
    </citation>
    <scope>NUCLEOTIDE SEQUENCE [LARGE SCALE GENOMIC DNA]</scope>
    <source>
        <strain evidence="1 2">ATCC 15068</strain>
    </source>
</reference>
<name>A0A5P2AJT5_STRVZ</name>
<dbReference type="OrthoDB" id="4325673at2"/>